<proteinExistence type="predicted"/>
<dbReference type="Gene3D" id="3.90.550.10">
    <property type="entry name" value="Spore Coat Polysaccharide Biosynthesis Protein SpsA, Chain A"/>
    <property type="match status" value="1"/>
</dbReference>
<dbReference type="SUPFAM" id="SSF53448">
    <property type="entry name" value="Nucleotide-diphospho-sugar transferases"/>
    <property type="match status" value="1"/>
</dbReference>
<evidence type="ECO:0000313" key="2">
    <source>
        <dbReference type="Proteomes" id="UP000177740"/>
    </source>
</evidence>
<dbReference type="InterPro" id="IPR029044">
    <property type="entry name" value="Nucleotide-diphossugar_trans"/>
</dbReference>
<gene>
    <name evidence="1" type="ORF">A2365_00595</name>
</gene>
<dbReference type="STRING" id="1801677.A2365_00595"/>
<evidence type="ECO:0000313" key="1">
    <source>
        <dbReference type="EMBL" id="OGZ27154.1"/>
    </source>
</evidence>
<dbReference type="AlphaFoldDB" id="A0A1G2EMW5"/>
<name>A0A1G2EMW5_9BACT</name>
<reference evidence="1 2" key="1">
    <citation type="journal article" date="2016" name="Nat. Commun.">
        <title>Thousands of microbial genomes shed light on interconnected biogeochemical processes in an aquifer system.</title>
        <authorList>
            <person name="Anantharaman K."/>
            <person name="Brown C.T."/>
            <person name="Hug L.A."/>
            <person name="Sharon I."/>
            <person name="Castelle C.J."/>
            <person name="Probst A.J."/>
            <person name="Thomas B.C."/>
            <person name="Singh A."/>
            <person name="Wilkins M.J."/>
            <person name="Karaoz U."/>
            <person name="Brodie E.L."/>
            <person name="Williams K.H."/>
            <person name="Hubbard S.S."/>
            <person name="Banfield J.F."/>
        </authorList>
    </citation>
    <scope>NUCLEOTIDE SEQUENCE [LARGE SCALE GENOMIC DNA]</scope>
</reference>
<sequence>MEKPIISLFSSAVRPELWMKTYESLAGNKIPFEMIFVGNKIPQFKLPENCHFIYSETKPVQCLEIGARYAQGEYIMNFADDVVFSPHALDNLYREFRELNDDKAVLSCRYVLEGKDIAGECGYYWVDNHNSPLMALSGFMKKEVWERIGGIDKRFVALFWDADIVMRVYEIGGRVVLSKDVKAEEFHPSKSYWKNKPSFASKVLAMFPRLKVFLIKIILFLERNEEKKRPRLFMEYGIPVDRPLLESLWVVKKEDAKDIPPELIHCIDDREDRGALLKKRLQPVQAFENKHILTVSQGPKGRWK</sequence>
<accession>A0A1G2EMW5</accession>
<comment type="caution">
    <text evidence="1">The sequence shown here is derived from an EMBL/GenBank/DDBJ whole genome shotgun (WGS) entry which is preliminary data.</text>
</comment>
<dbReference type="Proteomes" id="UP000177740">
    <property type="component" value="Unassembled WGS sequence"/>
</dbReference>
<protein>
    <recommendedName>
        <fullName evidence="3">Glycosyltransferase 2-like domain-containing protein</fullName>
    </recommendedName>
</protein>
<organism evidence="1 2">
    <name type="scientific">Candidatus Nealsonbacteria bacterium RIFOXYB1_FULL_40_15</name>
    <dbReference type="NCBI Taxonomy" id="1801677"/>
    <lineage>
        <taxon>Bacteria</taxon>
        <taxon>Candidatus Nealsoniibacteriota</taxon>
    </lineage>
</organism>
<dbReference type="EMBL" id="MHMM01000010">
    <property type="protein sequence ID" value="OGZ27154.1"/>
    <property type="molecule type" value="Genomic_DNA"/>
</dbReference>
<evidence type="ECO:0008006" key="3">
    <source>
        <dbReference type="Google" id="ProtNLM"/>
    </source>
</evidence>